<dbReference type="AlphaFoldDB" id="X1VZT7"/>
<comment type="caution">
    <text evidence="1">The sequence shown here is derived from an EMBL/GenBank/DDBJ whole genome shotgun (WGS) entry which is preliminary data.</text>
</comment>
<feature type="non-terminal residue" evidence="1">
    <location>
        <position position="1"/>
    </location>
</feature>
<gene>
    <name evidence="1" type="ORF">S12H4_59863</name>
</gene>
<sequence length="122" mass="13620">GAPAWQGMQNLLALAEADKEVEIGAKLKFDTQTHIELTFSWVPPTSTEKHRKGIVLPPAFGDTAYQTQGKHTPLTVIDLQIADRSKDATAEIRRSGRLSSGYFFRECFFDVANQHVMCESPR</sequence>
<organism evidence="1">
    <name type="scientific">marine sediment metagenome</name>
    <dbReference type="NCBI Taxonomy" id="412755"/>
    <lineage>
        <taxon>unclassified sequences</taxon>
        <taxon>metagenomes</taxon>
        <taxon>ecological metagenomes</taxon>
    </lineage>
</organism>
<accession>X1VZT7</accession>
<dbReference type="EMBL" id="BARW01039250">
    <property type="protein sequence ID" value="GAJ19025.1"/>
    <property type="molecule type" value="Genomic_DNA"/>
</dbReference>
<name>X1VZT7_9ZZZZ</name>
<protein>
    <submittedName>
        <fullName evidence="1">Uncharacterized protein</fullName>
    </submittedName>
</protein>
<reference evidence="1" key="1">
    <citation type="journal article" date="2014" name="Front. Microbiol.">
        <title>High frequency of phylogenetically diverse reductive dehalogenase-homologous genes in deep subseafloor sedimentary metagenomes.</title>
        <authorList>
            <person name="Kawai M."/>
            <person name="Futagami T."/>
            <person name="Toyoda A."/>
            <person name="Takaki Y."/>
            <person name="Nishi S."/>
            <person name="Hori S."/>
            <person name="Arai W."/>
            <person name="Tsubouchi T."/>
            <person name="Morono Y."/>
            <person name="Uchiyama I."/>
            <person name="Ito T."/>
            <person name="Fujiyama A."/>
            <person name="Inagaki F."/>
            <person name="Takami H."/>
        </authorList>
    </citation>
    <scope>NUCLEOTIDE SEQUENCE</scope>
    <source>
        <strain evidence="1">Expedition CK06-06</strain>
    </source>
</reference>
<proteinExistence type="predicted"/>
<evidence type="ECO:0000313" key="1">
    <source>
        <dbReference type="EMBL" id="GAJ19025.1"/>
    </source>
</evidence>